<dbReference type="InterPro" id="IPR038717">
    <property type="entry name" value="Tc1-like_DDE_dom"/>
</dbReference>
<feature type="domain" description="Tc1-like transposase DDE" evidence="1">
    <location>
        <begin position="144"/>
        <end position="293"/>
    </location>
</feature>
<sequence>MVRSLLLDVQDNIKSLLKSGHSYLFIIKRVPGVKKSTISDYKRRWFPNMGPLKSGRRSEITTTTKSYIRWSVITGKLKTGKDVQRYLCGLGCAIGYSACLKLLKSMGFQARIKKHKPFLKAIHMKKRLAWANAHKDWTKDDWCRMVFSDETKVNVWGSDGVKYYWKRVDDKLRFHHLDLTVKGGGGSVMMWGCITYDGPGYACRIYDGTMKKEDYVHILNTTLMDTLYYYNYDPKSINFQQDNGPKHTSKVAKTWFEENNFDSKSIYSWPAQSPDLNPIEHVWHHLKLRLSAHETRAKGVHELWDRIEEQWARFTKDDCRKYIDSMPDRIKAVIQAKGGYTDY</sequence>
<organism evidence="2 3">
    <name type="scientific">Rhizopus oryzae</name>
    <name type="common">Mucormycosis agent</name>
    <name type="synonym">Rhizopus arrhizus var. delemar</name>
    <dbReference type="NCBI Taxonomy" id="64495"/>
    <lineage>
        <taxon>Eukaryota</taxon>
        <taxon>Fungi</taxon>
        <taxon>Fungi incertae sedis</taxon>
        <taxon>Mucoromycota</taxon>
        <taxon>Mucoromycotina</taxon>
        <taxon>Mucoromycetes</taxon>
        <taxon>Mucorales</taxon>
        <taxon>Mucorineae</taxon>
        <taxon>Rhizopodaceae</taxon>
        <taxon>Rhizopus</taxon>
    </lineage>
</organism>
<dbReference type="AlphaFoldDB" id="A0A9P6WXI3"/>
<proteinExistence type="predicted"/>
<dbReference type="Gene3D" id="3.30.420.10">
    <property type="entry name" value="Ribonuclease H-like superfamily/Ribonuclease H"/>
    <property type="match status" value="1"/>
</dbReference>
<dbReference type="Proteomes" id="UP000716291">
    <property type="component" value="Unassembled WGS sequence"/>
</dbReference>
<comment type="caution">
    <text evidence="2">The sequence shown here is derived from an EMBL/GenBank/DDBJ whole genome shotgun (WGS) entry which is preliminary data.</text>
</comment>
<dbReference type="PANTHER" id="PTHR23022:SF135">
    <property type="entry name" value="SI:DKEY-77F5.3"/>
    <property type="match status" value="1"/>
</dbReference>
<dbReference type="Pfam" id="PF13358">
    <property type="entry name" value="DDE_3"/>
    <property type="match status" value="1"/>
</dbReference>
<evidence type="ECO:0000313" key="3">
    <source>
        <dbReference type="Proteomes" id="UP000716291"/>
    </source>
</evidence>
<dbReference type="EMBL" id="JAANQT010003642">
    <property type="protein sequence ID" value="KAG1300866.1"/>
    <property type="molecule type" value="Genomic_DNA"/>
</dbReference>
<dbReference type="InterPro" id="IPR036397">
    <property type="entry name" value="RNaseH_sf"/>
</dbReference>
<protein>
    <recommendedName>
        <fullName evidence="1">Tc1-like transposase DDE domain-containing protein</fullName>
    </recommendedName>
</protein>
<dbReference type="GO" id="GO:0003676">
    <property type="term" value="F:nucleic acid binding"/>
    <property type="evidence" value="ECO:0007669"/>
    <property type="project" value="InterPro"/>
</dbReference>
<evidence type="ECO:0000313" key="2">
    <source>
        <dbReference type="EMBL" id="KAG1300866.1"/>
    </source>
</evidence>
<dbReference type="PANTHER" id="PTHR23022">
    <property type="entry name" value="TRANSPOSABLE ELEMENT-RELATED"/>
    <property type="match status" value="1"/>
</dbReference>
<gene>
    <name evidence="2" type="ORF">G6F64_012310</name>
</gene>
<dbReference type="InterPro" id="IPR052338">
    <property type="entry name" value="Transposase_5"/>
</dbReference>
<accession>A0A9P6WXI3</accession>
<name>A0A9P6WXI3_RHIOR</name>
<keyword evidence="3" id="KW-1185">Reference proteome</keyword>
<reference evidence="2" key="1">
    <citation type="journal article" date="2020" name="Microb. Genom.">
        <title>Genetic diversity of clinical and environmental Mucorales isolates obtained from an investigation of mucormycosis cases among solid organ transplant recipients.</title>
        <authorList>
            <person name="Nguyen M.H."/>
            <person name="Kaul D."/>
            <person name="Muto C."/>
            <person name="Cheng S.J."/>
            <person name="Richter R.A."/>
            <person name="Bruno V.M."/>
            <person name="Liu G."/>
            <person name="Beyhan S."/>
            <person name="Sundermann A.J."/>
            <person name="Mounaud S."/>
            <person name="Pasculle A.W."/>
            <person name="Nierman W.C."/>
            <person name="Driscoll E."/>
            <person name="Cumbie R."/>
            <person name="Clancy C.J."/>
            <person name="Dupont C.L."/>
        </authorList>
    </citation>
    <scope>NUCLEOTIDE SEQUENCE</scope>
    <source>
        <strain evidence="2">GL11</strain>
    </source>
</reference>
<evidence type="ECO:0000259" key="1">
    <source>
        <dbReference type="Pfam" id="PF13358"/>
    </source>
</evidence>